<dbReference type="EMBL" id="JAUIRO010000002">
    <property type="protein sequence ID" value="KAK0727651.1"/>
    <property type="molecule type" value="Genomic_DNA"/>
</dbReference>
<dbReference type="GeneID" id="85328174"/>
<keyword evidence="2" id="KW-1185">Reference proteome</keyword>
<dbReference type="Proteomes" id="UP001172101">
    <property type="component" value="Unassembled WGS sequence"/>
</dbReference>
<sequence length="170" mass="18931">MEDASPTASVPSTGPHSGPDIGVACRQITAIVEEQAADSKALAVGPERDALVRMGPNILPQVVNKLRDRWNQFGCQLVDPKNIEIEQYYVLKLHAEAARHVSHSDAFTSGPAYAELVKLGQPAVPLAMLAYARGQSGWWHELLFEIVHGRRSGQHCFNKPMLYREWVDWF</sequence>
<reference evidence="1" key="1">
    <citation type="submission" date="2023-06" db="EMBL/GenBank/DDBJ databases">
        <title>Genome-scale phylogeny and comparative genomics of the fungal order Sordariales.</title>
        <authorList>
            <consortium name="Lawrence Berkeley National Laboratory"/>
            <person name="Hensen N."/>
            <person name="Bonometti L."/>
            <person name="Westerberg I."/>
            <person name="Brannstrom I.O."/>
            <person name="Guillou S."/>
            <person name="Cros-Aarteil S."/>
            <person name="Calhoun S."/>
            <person name="Haridas S."/>
            <person name="Kuo A."/>
            <person name="Mondo S."/>
            <person name="Pangilinan J."/>
            <person name="Riley R."/>
            <person name="LaButti K."/>
            <person name="Andreopoulos B."/>
            <person name="Lipzen A."/>
            <person name="Chen C."/>
            <person name="Yanf M."/>
            <person name="Daum C."/>
            <person name="Ng V."/>
            <person name="Clum A."/>
            <person name="Steindorff A."/>
            <person name="Ohm R."/>
            <person name="Martin F."/>
            <person name="Silar P."/>
            <person name="Natvig D."/>
            <person name="Lalanne C."/>
            <person name="Gautier V."/>
            <person name="Ament-velasquez S.L."/>
            <person name="Kruys A."/>
            <person name="Hutchinson M.I."/>
            <person name="Powell A.J."/>
            <person name="Barry K."/>
            <person name="Miller A.N."/>
            <person name="Grigoriev I.V."/>
            <person name="Debuchy R."/>
            <person name="Gladieux P."/>
            <person name="Thoren M.H."/>
            <person name="Johannesson H."/>
        </authorList>
    </citation>
    <scope>NUCLEOTIDE SEQUENCE</scope>
    <source>
        <strain evidence="1">SMH2392-1A</strain>
    </source>
</reference>
<proteinExistence type="predicted"/>
<organism evidence="1 2">
    <name type="scientific">Lasiosphaeria miniovina</name>
    <dbReference type="NCBI Taxonomy" id="1954250"/>
    <lineage>
        <taxon>Eukaryota</taxon>
        <taxon>Fungi</taxon>
        <taxon>Dikarya</taxon>
        <taxon>Ascomycota</taxon>
        <taxon>Pezizomycotina</taxon>
        <taxon>Sordariomycetes</taxon>
        <taxon>Sordariomycetidae</taxon>
        <taxon>Sordariales</taxon>
        <taxon>Lasiosphaeriaceae</taxon>
        <taxon>Lasiosphaeria</taxon>
    </lineage>
</organism>
<gene>
    <name evidence="1" type="ORF">B0T26DRAFT_747957</name>
</gene>
<protein>
    <submittedName>
        <fullName evidence="1">Uncharacterized protein</fullName>
    </submittedName>
</protein>
<evidence type="ECO:0000313" key="2">
    <source>
        <dbReference type="Proteomes" id="UP001172101"/>
    </source>
</evidence>
<accession>A0AA40B4P5</accession>
<name>A0AA40B4P5_9PEZI</name>
<dbReference type="AlphaFoldDB" id="A0AA40B4P5"/>
<comment type="caution">
    <text evidence="1">The sequence shown here is derived from an EMBL/GenBank/DDBJ whole genome shotgun (WGS) entry which is preliminary data.</text>
</comment>
<evidence type="ECO:0000313" key="1">
    <source>
        <dbReference type="EMBL" id="KAK0727651.1"/>
    </source>
</evidence>
<dbReference type="RefSeq" id="XP_060300506.1">
    <property type="nucleotide sequence ID" value="XM_060444904.1"/>
</dbReference>